<dbReference type="AlphaFoldDB" id="A0A1I5Z249"/>
<sequence length="66" mass="7059">MAAGGPSRGELIFRLCFSLCGLGLLAVAVAMRGMPRGPALFEVFGIAGVFFLGTAIWSAWKLWGRR</sequence>
<dbReference type="EMBL" id="FOXV01000007">
    <property type="protein sequence ID" value="SFQ50415.1"/>
    <property type="molecule type" value="Genomic_DNA"/>
</dbReference>
<evidence type="ECO:0000313" key="3">
    <source>
        <dbReference type="Proteomes" id="UP000243106"/>
    </source>
</evidence>
<keyword evidence="1" id="KW-1133">Transmembrane helix</keyword>
<keyword evidence="3" id="KW-1185">Reference proteome</keyword>
<dbReference type="STRING" id="93684.SAMN05421853_107153"/>
<dbReference type="Proteomes" id="UP000243106">
    <property type="component" value="Unassembled WGS sequence"/>
</dbReference>
<proteinExistence type="predicted"/>
<evidence type="ECO:0000313" key="2">
    <source>
        <dbReference type="EMBL" id="SFQ50415.1"/>
    </source>
</evidence>
<organism evidence="2 3">
    <name type="scientific">Roseivivax halotolerans</name>
    <dbReference type="NCBI Taxonomy" id="93684"/>
    <lineage>
        <taxon>Bacteria</taxon>
        <taxon>Pseudomonadati</taxon>
        <taxon>Pseudomonadota</taxon>
        <taxon>Alphaproteobacteria</taxon>
        <taxon>Rhodobacterales</taxon>
        <taxon>Roseobacteraceae</taxon>
        <taxon>Roseivivax</taxon>
    </lineage>
</organism>
<reference evidence="3" key="1">
    <citation type="submission" date="2016-10" db="EMBL/GenBank/DDBJ databases">
        <authorList>
            <person name="Varghese N."/>
            <person name="Submissions S."/>
        </authorList>
    </citation>
    <scope>NUCLEOTIDE SEQUENCE [LARGE SCALE GENOMIC DNA]</scope>
    <source>
        <strain evidence="3">JCM 10271</strain>
    </source>
</reference>
<dbReference type="RefSeq" id="WP_093012177.1">
    <property type="nucleotide sequence ID" value="NZ_FOXV01000007.1"/>
</dbReference>
<feature type="transmembrane region" description="Helical" evidence="1">
    <location>
        <begin position="43"/>
        <end position="63"/>
    </location>
</feature>
<protein>
    <submittedName>
        <fullName evidence="2">Uncharacterized protein</fullName>
    </submittedName>
</protein>
<name>A0A1I5Z249_9RHOB</name>
<gene>
    <name evidence="2" type="ORF">SAMN05421853_107153</name>
</gene>
<keyword evidence="1" id="KW-0472">Membrane</keyword>
<feature type="transmembrane region" description="Helical" evidence="1">
    <location>
        <begin position="12"/>
        <end position="31"/>
    </location>
</feature>
<evidence type="ECO:0000256" key="1">
    <source>
        <dbReference type="SAM" id="Phobius"/>
    </source>
</evidence>
<accession>A0A1I5Z249</accession>
<keyword evidence="1" id="KW-0812">Transmembrane</keyword>